<sequence length="527" mass="61831">MSLRGVTYYEQHFLFSSRVFQFLIRTRPDQTWNEQLFLVSAIIVYVLPIVLYQFYQLYILDTKLQLVMKVFESMIPALYFLYCYYKISINLTMMKLLFDHIKFDYESVTDEEEFKIIEKYTNRTKLYVYVLIVLFYLNLIFITCPSIISVVWYIFGTSDDIRLILPFSINNVLQAGLLYYILLIYQIFGSFAIVTIGSMCYSSYWVLIQHMFQIFSVLLNVREMIEGFAYMAVFLFISYISFYVGQLLINHSNDAFEELCNIPFYNLSIRTQKLLLFLLTRSIKPIELSIGGVFVASHVVYAGFKLKVLTMSLRGLSYYEHHFLLSNRLVQLIIGLRPHQTSIQAFFIFSAITVYVLPMILHQFYQLFTSDIKSLLTADLLEKILGAFSVVSTYSTIYFCFATIKMIFAHLKFDYEQLCEDDQFEIMDRYMKESKLYITIIVGICNLYVMSITIPSVFNVILHIFGLFDDIHLTLPLPMFQLSTILHNTNKLIEYIAAIVGSIFTIYINFYIGQMLINHSNEAFKEL</sequence>
<evidence type="ECO:0000256" key="4">
    <source>
        <dbReference type="ARBA" id="ARBA00022692"/>
    </source>
</evidence>
<evidence type="ECO:0000256" key="1">
    <source>
        <dbReference type="ARBA" id="ARBA00004651"/>
    </source>
</evidence>
<evidence type="ECO:0000256" key="8">
    <source>
        <dbReference type="ARBA" id="ARBA00023170"/>
    </source>
</evidence>
<accession>A0A834JGW7</accession>
<dbReference type="EMBL" id="JACSEA010000013">
    <property type="protein sequence ID" value="KAF7386937.1"/>
    <property type="molecule type" value="Genomic_DNA"/>
</dbReference>
<comment type="caution">
    <text evidence="11">The sequence shown here is derived from an EMBL/GenBank/DDBJ whole genome shotgun (WGS) entry which is preliminary data.</text>
</comment>
<feature type="transmembrane region" description="Helical" evidence="10">
    <location>
        <begin position="36"/>
        <end position="54"/>
    </location>
</feature>
<keyword evidence="12" id="KW-1185">Reference proteome</keyword>
<organism evidence="11 12">
    <name type="scientific">Vespula vulgaris</name>
    <name type="common">Yellow jacket</name>
    <name type="synonym">Wasp</name>
    <dbReference type="NCBI Taxonomy" id="7454"/>
    <lineage>
        <taxon>Eukaryota</taxon>
        <taxon>Metazoa</taxon>
        <taxon>Ecdysozoa</taxon>
        <taxon>Arthropoda</taxon>
        <taxon>Hexapoda</taxon>
        <taxon>Insecta</taxon>
        <taxon>Pterygota</taxon>
        <taxon>Neoptera</taxon>
        <taxon>Endopterygota</taxon>
        <taxon>Hymenoptera</taxon>
        <taxon>Apocrita</taxon>
        <taxon>Aculeata</taxon>
        <taxon>Vespoidea</taxon>
        <taxon>Vespidae</taxon>
        <taxon>Vespinae</taxon>
        <taxon>Vespula</taxon>
    </lineage>
</organism>
<feature type="transmembrane region" description="Helical" evidence="10">
    <location>
        <begin position="66"/>
        <end position="85"/>
    </location>
</feature>
<reference evidence="11" key="1">
    <citation type="journal article" date="2020" name="G3 (Bethesda)">
        <title>High-Quality Assemblies for Three Invasive Social Wasps from the &lt;i&gt;Vespula&lt;/i&gt; Genus.</title>
        <authorList>
            <person name="Harrop T.W.R."/>
            <person name="Guhlin J."/>
            <person name="McLaughlin G.M."/>
            <person name="Permina E."/>
            <person name="Stockwell P."/>
            <person name="Gilligan J."/>
            <person name="Le Lec M.F."/>
            <person name="Gruber M.A.M."/>
            <person name="Quinn O."/>
            <person name="Lovegrove M."/>
            <person name="Duncan E.J."/>
            <person name="Remnant E.J."/>
            <person name="Van Eeckhoven J."/>
            <person name="Graham B."/>
            <person name="Knapp R.A."/>
            <person name="Langford K.W."/>
            <person name="Kronenberg Z."/>
            <person name="Press M.O."/>
            <person name="Eacker S.M."/>
            <person name="Wilson-Rankin E.E."/>
            <person name="Purcell J."/>
            <person name="Lester P.J."/>
            <person name="Dearden P.K."/>
        </authorList>
    </citation>
    <scope>NUCLEOTIDE SEQUENCE</scope>
    <source>
        <strain evidence="11">Marl-1</strain>
    </source>
</reference>
<gene>
    <name evidence="11" type="ORF">HZH66_011389</name>
</gene>
<keyword evidence="6 10" id="KW-1133">Transmembrane helix</keyword>
<dbReference type="InterPro" id="IPR004117">
    <property type="entry name" value="7tm6_olfct_rcpt"/>
</dbReference>
<evidence type="ECO:0000256" key="10">
    <source>
        <dbReference type="SAM" id="Phobius"/>
    </source>
</evidence>
<dbReference type="GO" id="GO:0005549">
    <property type="term" value="F:odorant binding"/>
    <property type="evidence" value="ECO:0007669"/>
    <property type="project" value="InterPro"/>
</dbReference>
<evidence type="ECO:0008006" key="13">
    <source>
        <dbReference type="Google" id="ProtNLM"/>
    </source>
</evidence>
<evidence type="ECO:0000256" key="6">
    <source>
        <dbReference type="ARBA" id="ARBA00022989"/>
    </source>
</evidence>
<feature type="transmembrane region" description="Helical" evidence="10">
    <location>
        <begin position="436"/>
        <end position="454"/>
    </location>
</feature>
<evidence type="ECO:0000313" key="11">
    <source>
        <dbReference type="EMBL" id="KAF7386937.1"/>
    </source>
</evidence>
<keyword evidence="4 10" id="KW-0812">Transmembrane</keyword>
<evidence type="ECO:0000313" key="12">
    <source>
        <dbReference type="Proteomes" id="UP000614350"/>
    </source>
</evidence>
<feature type="transmembrane region" description="Helical" evidence="10">
    <location>
        <begin position="177"/>
        <end position="207"/>
    </location>
</feature>
<keyword evidence="9" id="KW-0807">Transducer</keyword>
<dbReference type="PANTHER" id="PTHR21137">
    <property type="entry name" value="ODORANT RECEPTOR"/>
    <property type="match status" value="1"/>
</dbReference>
<feature type="transmembrane region" description="Helical" evidence="10">
    <location>
        <begin position="385"/>
        <end position="408"/>
    </location>
</feature>
<comment type="subcellular location">
    <subcellularLocation>
        <location evidence="1">Cell membrane</location>
        <topology evidence="1">Multi-pass membrane protein</topology>
    </subcellularLocation>
</comment>
<dbReference type="GO" id="GO:0005886">
    <property type="term" value="C:plasma membrane"/>
    <property type="evidence" value="ECO:0007669"/>
    <property type="project" value="UniProtKB-SubCell"/>
</dbReference>
<protein>
    <recommendedName>
        <fullName evidence="13">Odorant receptor</fullName>
    </recommendedName>
</protein>
<proteinExistence type="predicted"/>
<feature type="transmembrane region" description="Helical" evidence="10">
    <location>
        <begin position="228"/>
        <end position="249"/>
    </location>
</feature>
<feature type="transmembrane region" description="Helical" evidence="10">
    <location>
        <begin position="126"/>
        <end position="155"/>
    </location>
</feature>
<keyword evidence="2" id="KW-1003">Cell membrane</keyword>
<feature type="transmembrane region" description="Helical" evidence="10">
    <location>
        <begin position="345"/>
        <end position="365"/>
    </location>
</feature>
<dbReference type="GO" id="GO:0007165">
    <property type="term" value="P:signal transduction"/>
    <property type="evidence" value="ECO:0007669"/>
    <property type="project" value="UniProtKB-KW"/>
</dbReference>
<evidence type="ECO:0000256" key="3">
    <source>
        <dbReference type="ARBA" id="ARBA00022606"/>
    </source>
</evidence>
<evidence type="ECO:0000256" key="5">
    <source>
        <dbReference type="ARBA" id="ARBA00022725"/>
    </source>
</evidence>
<dbReference type="GO" id="GO:0004984">
    <property type="term" value="F:olfactory receptor activity"/>
    <property type="evidence" value="ECO:0007669"/>
    <property type="project" value="InterPro"/>
</dbReference>
<keyword evidence="5" id="KW-0552">Olfaction</keyword>
<keyword evidence="3" id="KW-0716">Sensory transduction</keyword>
<dbReference type="Proteomes" id="UP000614350">
    <property type="component" value="Unassembled WGS sequence"/>
</dbReference>
<keyword evidence="8" id="KW-0675">Receptor</keyword>
<dbReference type="AlphaFoldDB" id="A0A834JGW7"/>
<name>A0A834JGW7_VESVU</name>
<dbReference type="PANTHER" id="PTHR21137:SF35">
    <property type="entry name" value="ODORANT RECEPTOR 19A-RELATED"/>
    <property type="match status" value="1"/>
</dbReference>
<keyword evidence="7 10" id="KW-0472">Membrane</keyword>
<evidence type="ECO:0000256" key="9">
    <source>
        <dbReference type="ARBA" id="ARBA00023224"/>
    </source>
</evidence>
<evidence type="ECO:0000256" key="2">
    <source>
        <dbReference type="ARBA" id="ARBA00022475"/>
    </source>
</evidence>
<dbReference type="Pfam" id="PF02949">
    <property type="entry name" value="7tm_6"/>
    <property type="match status" value="1"/>
</dbReference>
<evidence type="ECO:0000256" key="7">
    <source>
        <dbReference type="ARBA" id="ARBA00023136"/>
    </source>
</evidence>
<feature type="transmembrane region" description="Helical" evidence="10">
    <location>
        <begin position="492"/>
        <end position="512"/>
    </location>
</feature>